<reference evidence="1" key="4">
    <citation type="submission" date="2019-03" db="UniProtKB">
        <authorList>
            <consortium name="EnsemblPlants"/>
        </authorList>
    </citation>
    <scope>IDENTIFICATION</scope>
</reference>
<reference evidence="2" key="1">
    <citation type="journal article" date="2014" name="Science">
        <title>Ancient hybridizations among the ancestral genomes of bread wheat.</title>
        <authorList>
            <consortium name="International Wheat Genome Sequencing Consortium,"/>
            <person name="Marcussen T."/>
            <person name="Sandve S.R."/>
            <person name="Heier L."/>
            <person name="Spannagl M."/>
            <person name="Pfeifer M."/>
            <person name="Jakobsen K.S."/>
            <person name="Wulff B.B."/>
            <person name="Steuernagel B."/>
            <person name="Mayer K.F."/>
            <person name="Olsen O.A."/>
        </authorList>
    </citation>
    <scope>NUCLEOTIDE SEQUENCE [LARGE SCALE GENOMIC DNA]</scope>
    <source>
        <strain evidence="2">cv. AL8/78</strain>
    </source>
</reference>
<reference evidence="1" key="5">
    <citation type="journal article" date="2021" name="G3 (Bethesda)">
        <title>Aegilops tauschii genome assembly Aet v5.0 features greater sequence contiguity and improved annotation.</title>
        <authorList>
            <person name="Wang L."/>
            <person name="Zhu T."/>
            <person name="Rodriguez J.C."/>
            <person name="Deal K.R."/>
            <person name="Dubcovsky J."/>
            <person name="McGuire P.E."/>
            <person name="Lux T."/>
            <person name="Spannagl M."/>
            <person name="Mayer K.F.X."/>
            <person name="Baldrich P."/>
            <person name="Meyers B.C."/>
            <person name="Huo N."/>
            <person name="Gu Y.Q."/>
            <person name="Zhou H."/>
            <person name="Devos K.M."/>
            <person name="Bennetzen J.L."/>
            <person name="Unver T."/>
            <person name="Budak H."/>
            <person name="Gulick P.J."/>
            <person name="Galiba G."/>
            <person name="Kalapos B."/>
            <person name="Nelson D.R."/>
            <person name="Li P."/>
            <person name="You F.M."/>
            <person name="Luo M.C."/>
            <person name="Dvorak J."/>
        </authorList>
    </citation>
    <scope>NUCLEOTIDE SEQUENCE [LARGE SCALE GENOMIC DNA]</scope>
    <source>
        <strain evidence="1">cv. AL8/78</strain>
    </source>
</reference>
<name>A0A453S6M3_AEGTS</name>
<sequence>TQKMNKPKLLPLDRGYMHPRLEAAVLGDMHVQGEEVDEARRSNLCLPIAVSCSSICHLSYGRLISHAADLNLPYSSSPRLVERFSGCLADDGEGRIRSDGYSAKKLETLAIDLLYKHLWQGTWNLLQGRRDGSRERRYQLASFIGQTIVFFCQLPSPYCPCVRCMQTCGSWSL</sequence>
<evidence type="ECO:0000313" key="2">
    <source>
        <dbReference type="Proteomes" id="UP000015105"/>
    </source>
</evidence>
<evidence type="ECO:0000313" key="1">
    <source>
        <dbReference type="EnsemblPlants" id="AET7Gv20842800.6"/>
    </source>
</evidence>
<dbReference type="EnsemblPlants" id="AET7Gv20842800.6">
    <property type="protein sequence ID" value="AET7Gv20842800.6"/>
    <property type="gene ID" value="AET7Gv20842800"/>
</dbReference>
<organism evidence="1 2">
    <name type="scientific">Aegilops tauschii subsp. strangulata</name>
    <name type="common">Goatgrass</name>
    <dbReference type="NCBI Taxonomy" id="200361"/>
    <lineage>
        <taxon>Eukaryota</taxon>
        <taxon>Viridiplantae</taxon>
        <taxon>Streptophyta</taxon>
        <taxon>Embryophyta</taxon>
        <taxon>Tracheophyta</taxon>
        <taxon>Spermatophyta</taxon>
        <taxon>Magnoliopsida</taxon>
        <taxon>Liliopsida</taxon>
        <taxon>Poales</taxon>
        <taxon>Poaceae</taxon>
        <taxon>BOP clade</taxon>
        <taxon>Pooideae</taxon>
        <taxon>Triticodae</taxon>
        <taxon>Triticeae</taxon>
        <taxon>Triticinae</taxon>
        <taxon>Aegilops</taxon>
    </lineage>
</organism>
<dbReference type="AlphaFoldDB" id="A0A453S6M3"/>
<proteinExistence type="predicted"/>
<protein>
    <submittedName>
        <fullName evidence="1">Uncharacterized protein</fullName>
    </submittedName>
</protein>
<reference evidence="1" key="3">
    <citation type="journal article" date="2017" name="Nature">
        <title>Genome sequence of the progenitor of the wheat D genome Aegilops tauschii.</title>
        <authorList>
            <person name="Luo M.C."/>
            <person name="Gu Y.Q."/>
            <person name="Puiu D."/>
            <person name="Wang H."/>
            <person name="Twardziok S.O."/>
            <person name="Deal K.R."/>
            <person name="Huo N."/>
            <person name="Zhu T."/>
            <person name="Wang L."/>
            <person name="Wang Y."/>
            <person name="McGuire P.E."/>
            <person name="Liu S."/>
            <person name="Long H."/>
            <person name="Ramasamy R.K."/>
            <person name="Rodriguez J.C."/>
            <person name="Van S.L."/>
            <person name="Yuan L."/>
            <person name="Wang Z."/>
            <person name="Xia Z."/>
            <person name="Xiao L."/>
            <person name="Anderson O.D."/>
            <person name="Ouyang S."/>
            <person name="Liang Y."/>
            <person name="Zimin A.V."/>
            <person name="Pertea G."/>
            <person name="Qi P."/>
            <person name="Bennetzen J.L."/>
            <person name="Dai X."/>
            <person name="Dawson M.W."/>
            <person name="Muller H.G."/>
            <person name="Kugler K."/>
            <person name="Rivarola-Duarte L."/>
            <person name="Spannagl M."/>
            <person name="Mayer K.F.X."/>
            <person name="Lu F.H."/>
            <person name="Bevan M.W."/>
            <person name="Leroy P."/>
            <person name="Li P."/>
            <person name="You F.M."/>
            <person name="Sun Q."/>
            <person name="Liu Z."/>
            <person name="Lyons E."/>
            <person name="Wicker T."/>
            <person name="Salzberg S.L."/>
            <person name="Devos K.M."/>
            <person name="Dvorak J."/>
        </authorList>
    </citation>
    <scope>NUCLEOTIDE SEQUENCE [LARGE SCALE GENOMIC DNA]</scope>
    <source>
        <strain evidence="1">cv. AL8/78</strain>
    </source>
</reference>
<keyword evidence="2" id="KW-1185">Reference proteome</keyword>
<reference evidence="2" key="2">
    <citation type="journal article" date="2017" name="Nat. Plants">
        <title>The Aegilops tauschii genome reveals multiple impacts of transposons.</title>
        <authorList>
            <person name="Zhao G."/>
            <person name="Zou C."/>
            <person name="Li K."/>
            <person name="Wang K."/>
            <person name="Li T."/>
            <person name="Gao L."/>
            <person name="Zhang X."/>
            <person name="Wang H."/>
            <person name="Yang Z."/>
            <person name="Liu X."/>
            <person name="Jiang W."/>
            <person name="Mao L."/>
            <person name="Kong X."/>
            <person name="Jiao Y."/>
            <person name="Jia J."/>
        </authorList>
    </citation>
    <scope>NUCLEOTIDE SEQUENCE [LARGE SCALE GENOMIC DNA]</scope>
    <source>
        <strain evidence="2">cv. AL8/78</strain>
    </source>
</reference>
<dbReference type="Gramene" id="AET7Gv20842800.6">
    <property type="protein sequence ID" value="AET7Gv20842800.6"/>
    <property type="gene ID" value="AET7Gv20842800"/>
</dbReference>
<accession>A0A453S6M3</accession>
<dbReference type="Proteomes" id="UP000015105">
    <property type="component" value="Chromosome 7D"/>
</dbReference>